<keyword evidence="2" id="KW-1185">Reference proteome</keyword>
<organism evidence="1 2">
    <name type="scientific">Hymenobacter koreensis</name>
    <dbReference type="NCBI Taxonomy" id="1084523"/>
    <lineage>
        <taxon>Bacteria</taxon>
        <taxon>Pseudomonadati</taxon>
        <taxon>Bacteroidota</taxon>
        <taxon>Cytophagia</taxon>
        <taxon>Cytophagales</taxon>
        <taxon>Hymenobacteraceae</taxon>
        <taxon>Hymenobacter</taxon>
    </lineage>
</organism>
<name>A0ABP8IXX6_9BACT</name>
<reference evidence="2" key="1">
    <citation type="journal article" date="2019" name="Int. J. Syst. Evol. Microbiol.">
        <title>The Global Catalogue of Microorganisms (GCM) 10K type strain sequencing project: providing services to taxonomists for standard genome sequencing and annotation.</title>
        <authorList>
            <consortium name="The Broad Institute Genomics Platform"/>
            <consortium name="The Broad Institute Genome Sequencing Center for Infectious Disease"/>
            <person name="Wu L."/>
            <person name="Ma J."/>
        </authorList>
    </citation>
    <scope>NUCLEOTIDE SEQUENCE [LARGE SCALE GENOMIC DNA]</scope>
    <source>
        <strain evidence="2">JCM 17924</strain>
    </source>
</reference>
<dbReference type="RefSeq" id="WP_345223226.1">
    <property type="nucleotide sequence ID" value="NZ_BAABHA010000003.1"/>
</dbReference>
<evidence type="ECO:0000313" key="1">
    <source>
        <dbReference type="EMBL" id="GAA4379475.1"/>
    </source>
</evidence>
<gene>
    <name evidence="1" type="ORF">GCM10023186_16930</name>
</gene>
<dbReference type="Proteomes" id="UP001500454">
    <property type="component" value="Unassembled WGS sequence"/>
</dbReference>
<sequence>MELTPGSTPPCPGQMLFISSARRNLRQVLSHPAFTPERRQKAEALLTASTNPAELLRWKLLALKECEAWEDTELAREAQELGPAAHPDYAY</sequence>
<comment type="caution">
    <text evidence="1">The sequence shown here is derived from an EMBL/GenBank/DDBJ whole genome shotgun (WGS) entry which is preliminary data.</text>
</comment>
<proteinExistence type="predicted"/>
<dbReference type="EMBL" id="BAABHA010000003">
    <property type="protein sequence ID" value="GAA4379475.1"/>
    <property type="molecule type" value="Genomic_DNA"/>
</dbReference>
<accession>A0ABP8IXX6</accession>
<evidence type="ECO:0000313" key="2">
    <source>
        <dbReference type="Proteomes" id="UP001500454"/>
    </source>
</evidence>
<protein>
    <submittedName>
        <fullName evidence="1">Uncharacterized protein</fullName>
    </submittedName>
</protein>